<evidence type="ECO:0000256" key="4">
    <source>
        <dbReference type="ARBA" id="ARBA00022737"/>
    </source>
</evidence>
<dbReference type="Pfam" id="PF02080">
    <property type="entry name" value="TrkA_C"/>
    <property type="match status" value="2"/>
</dbReference>
<comment type="caution">
    <text evidence="9">The sequence shown here is derived from an EMBL/GenBank/DDBJ whole genome shotgun (WGS) entry which is preliminary data.</text>
</comment>
<reference evidence="9 10" key="1">
    <citation type="submission" date="2020-04" db="EMBL/GenBank/DDBJ databases">
        <title>Rhodospirillaceae bacterium KN72 isolated from deep sea.</title>
        <authorList>
            <person name="Zhang D.-C."/>
        </authorList>
    </citation>
    <scope>NUCLEOTIDE SEQUENCE [LARGE SCALE GENOMIC DNA]</scope>
    <source>
        <strain evidence="9 10">KN72</strain>
    </source>
</reference>
<dbReference type="SUPFAM" id="SSF116726">
    <property type="entry name" value="TrkA C-terminal domain-like"/>
    <property type="match status" value="2"/>
</dbReference>
<feature type="transmembrane region" description="Helical" evidence="7">
    <location>
        <begin position="66"/>
        <end position="85"/>
    </location>
</feature>
<feature type="transmembrane region" description="Helical" evidence="7">
    <location>
        <begin position="115"/>
        <end position="139"/>
    </location>
</feature>
<dbReference type="InterPro" id="IPR004680">
    <property type="entry name" value="Cit_transptr-like_dom"/>
</dbReference>
<dbReference type="InterPro" id="IPR006037">
    <property type="entry name" value="RCK_C"/>
</dbReference>
<feature type="transmembrane region" description="Helical" evidence="7">
    <location>
        <begin position="558"/>
        <end position="576"/>
    </location>
</feature>
<keyword evidence="3 7" id="KW-0812">Transmembrane</keyword>
<evidence type="ECO:0000313" key="10">
    <source>
        <dbReference type="Proteomes" id="UP000539372"/>
    </source>
</evidence>
<keyword evidence="2" id="KW-0813">Transport</keyword>
<dbReference type="Gene3D" id="3.30.70.1450">
    <property type="entry name" value="Regulator of K+ conductance, C-terminal domain"/>
    <property type="match status" value="2"/>
</dbReference>
<keyword evidence="10" id="KW-1185">Reference proteome</keyword>
<evidence type="ECO:0000256" key="2">
    <source>
        <dbReference type="ARBA" id="ARBA00022448"/>
    </source>
</evidence>
<evidence type="ECO:0000256" key="5">
    <source>
        <dbReference type="ARBA" id="ARBA00022989"/>
    </source>
</evidence>
<dbReference type="GO" id="GO:0005886">
    <property type="term" value="C:plasma membrane"/>
    <property type="evidence" value="ECO:0007669"/>
    <property type="project" value="TreeGrafter"/>
</dbReference>
<dbReference type="Proteomes" id="UP000539372">
    <property type="component" value="Unassembled WGS sequence"/>
</dbReference>
<sequence length="618" mass="65508">MEFADVKALEMILVFILIAGSLYFYATEKLPLEVTSLAVICALMVVFHLLPITGPDGKNILTAHELLAGFANPAMLTVLALLILGEGLNRTGALDTAASVVYAASRGRPVAAAGMALLLVCIVSAVLNNIPVVVLFIPIMQALAVRSNRSAGRLMMPLSFAAILGGMTTLIGSSTNLLVSSAMIELGEDGFDFFSFTIPGLVVAAVGFLYVAFVLPRLMPDREGETATLQREAKQFKAQITVKRHSKLDGMTPTAGFFPGLAGITVLSIERDGDVILPPYEDVPLQPDDALIVAATREKLLQFQKENPGALTPDIMAHSGLARMIDRSAPWQSGAQSVAEVMVTPGSRMVGRTLDTIGFRYRHDCVVLGVERRSRMQRTKPTEIPLEPGDILLIQGRRADIEALRGSQEVVLLEWSAEDLPKPHHAKRAGLIFLATVGAAATGLLPTEVATLSGAAAMVIVGALSAEEAIRALDHKIIMLIAAALSLGTAMQATGGAAFLAHTMVYALGDASPAIILSGFFLLTACLANILSTKATAVLFTPIAVAIAHGIGVPAEPFAVAVVFAANCSFASPVGYQTNLLVMAPGGYKFKDFVRAGTPLLILCWITFSLFAPYWYDL</sequence>
<feature type="transmembrane region" description="Helical" evidence="7">
    <location>
        <begin position="32"/>
        <end position="54"/>
    </location>
</feature>
<feature type="transmembrane region" description="Helical" evidence="7">
    <location>
        <begin position="506"/>
        <end position="528"/>
    </location>
</feature>
<feature type="transmembrane region" description="Helical" evidence="7">
    <location>
        <begin position="477"/>
        <end position="500"/>
    </location>
</feature>
<feature type="transmembrane region" description="Helical" evidence="7">
    <location>
        <begin position="151"/>
        <end position="173"/>
    </location>
</feature>
<feature type="transmembrane region" description="Helical" evidence="7">
    <location>
        <begin position="452"/>
        <end position="470"/>
    </location>
</feature>
<dbReference type="GO" id="GO:0008324">
    <property type="term" value="F:monoatomic cation transmembrane transporter activity"/>
    <property type="evidence" value="ECO:0007669"/>
    <property type="project" value="InterPro"/>
</dbReference>
<feature type="domain" description="RCK C-terminal" evidence="8">
    <location>
        <begin position="326"/>
        <end position="410"/>
    </location>
</feature>
<feature type="transmembrane region" description="Helical" evidence="7">
    <location>
        <begin position="7"/>
        <end position="26"/>
    </location>
</feature>
<evidence type="ECO:0000313" key="9">
    <source>
        <dbReference type="EMBL" id="NMM42889.1"/>
    </source>
</evidence>
<dbReference type="PANTHER" id="PTHR43652:SF2">
    <property type="entry name" value="BASIC AMINO ACID ANTIPORTER YFCC-RELATED"/>
    <property type="match status" value="1"/>
</dbReference>
<dbReference type="EMBL" id="JABBNT010000001">
    <property type="protein sequence ID" value="NMM42889.1"/>
    <property type="molecule type" value="Genomic_DNA"/>
</dbReference>
<keyword evidence="4" id="KW-0677">Repeat</keyword>
<comment type="subcellular location">
    <subcellularLocation>
        <location evidence="1">Membrane</location>
        <topology evidence="1">Multi-pass membrane protein</topology>
    </subcellularLocation>
</comment>
<dbReference type="PROSITE" id="PS51202">
    <property type="entry name" value="RCK_C"/>
    <property type="match status" value="2"/>
</dbReference>
<feature type="transmembrane region" description="Helical" evidence="7">
    <location>
        <begin position="535"/>
        <end position="552"/>
    </location>
</feature>
<gene>
    <name evidence="9" type="ORF">HH303_00260</name>
</gene>
<evidence type="ECO:0000256" key="3">
    <source>
        <dbReference type="ARBA" id="ARBA00022692"/>
    </source>
</evidence>
<dbReference type="Pfam" id="PF03600">
    <property type="entry name" value="CitMHS"/>
    <property type="match status" value="1"/>
</dbReference>
<dbReference type="GO" id="GO:0006813">
    <property type="term" value="P:potassium ion transport"/>
    <property type="evidence" value="ECO:0007669"/>
    <property type="project" value="InterPro"/>
</dbReference>
<evidence type="ECO:0000256" key="1">
    <source>
        <dbReference type="ARBA" id="ARBA00004141"/>
    </source>
</evidence>
<feature type="transmembrane region" description="Helical" evidence="7">
    <location>
        <begin position="597"/>
        <end position="616"/>
    </location>
</feature>
<dbReference type="PANTHER" id="PTHR43652">
    <property type="entry name" value="BASIC AMINO ACID ANTIPORTER YFCC-RELATED"/>
    <property type="match status" value="1"/>
</dbReference>
<accession>A0A7Y0DWH8</accession>
<keyword evidence="5 7" id="KW-1133">Transmembrane helix</keyword>
<dbReference type="InterPro" id="IPR051679">
    <property type="entry name" value="DASS-Related_Transporters"/>
</dbReference>
<feature type="domain" description="RCK C-terminal" evidence="8">
    <location>
        <begin position="224"/>
        <end position="309"/>
    </location>
</feature>
<dbReference type="InterPro" id="IPR036721">
    <property type="entry name" value="RCK_C_sf"/>
</dbReference>
<dbReference type="AlphaFoldDB" id="A0A7Y0DWH8"/>
<keyword evidence="6 7" id="KW-0472">Membrane</keyword>
<dbReference type="RefSeq" id="WP_169623209.1">
    <property type="nucleotide sequence ID" value="NZ_JABBNT010000001.1"/>
</dbReference>
<evidence type="ECO:0000256" key="7">
    <source>
        <dbReference type="SAM" id="Phobius"/>
    </source>
</evidence>
<feature type="transmembrane region" description="Helical" evidence="7">
    <location>
        <begin position="193"/>
        <end position="215"/>
    </location>
</feature>
<name>A0A7Y0DWH8_9PROT</name>
<organism evidence="9 10">
    <name type="scientific">Pacificispira spongiicola</name>
    <dbReference type="NCBI Taxonomy" id="2729598"/>
    <lineage>
        <taxon>Bacteria</taxon>
        <taxon>Pseudomonadati</taxon>
        <taxon>Pseudomonadota</taxon>
        <taxon>Alphaproteobacteria</taxon>
        <taxon>Rhodospirillales</taxon>
        <taxon>Rhodospirillaceae</taxon>
        <taxon>Pacificispira</taxon>
    </lineage>
</organism>
<evidence type="ECO:0000256" key="6">
    <source>
        <dbReference type="ARBA" id="ARBA00023136"/>
    </source>
</evidence>
<protein>
    <submittedName>
        <fullName evidence="9">SLC13 family permease</fullName>
    </submittedName>
</protein>
<evidence type="ECO:0000259" key="8">
    <source>
        <dbReference type="PROSITE" id="PS51202"/>
    </source>
</evidence>
<proteinExistence type="predicted"/>